<protein>
    <submittedName>
        <fullName evidence="1">Uncharacterized protein</fullName>
    </submittedName>
</protein>
<reference evidence="1 2" key="1">
    <citation type="submission" date="2017-11" db="EMBL/GenBank/DDBJ databases">
        <title>Evolution of Phototrophy in the Chloroflexi Phylum Driven by Horizontal Gene Transfer.</title>
        <authorList>
            <person name="Ward L.M."/>
            <person name="Hemp J."/>
            <person name="Shih P.M."/>
            <person name="Mcglynn S.E."/>
            <person name="Fischer W."/>
        </authorList>
    </citation>
    <scope>NUCLEOTIDE SEQUENCE [LARGE SCALE GENOMIC DNA]</scope>
    <source>
        <strain evidence="1">CP2_2F</strain>
    </source>
</reference>
<comment type="caution">
    <text evidence="1">The sequence shown here is derived from an EMBL/GenBank/DDBJ whole genome shotgun (WGS) entry which is preliminary data.</text>
</comment>
<name>A0A2M8NYK0_9CHLR</name>
<organism evidence="1 2">
    <name type="scientific">Candidatus Thermofonsia Clade 1 bacterium</name>
    <dbReference type="NCBI Taxonomy" id="2364210"/>
    <lineage>
        <taxon>Bacteria</taxon>
        <taxon>Bacillati</taxon>
        <taxon>Chloroflexota</taxon>
        <taxon>Candidatus Thermofontia</taxon>
        <taxon>Candidatus Thermofonsia Clade 1</taxon>
    </lineage>
</organism>
<sequence>MTEQAMPSAPAKPMKRSLLPLKALFVALGAVVATVVIALIVSNSQRAARSTPIEIEMFPNLTLVSENKTPSSDLRYFVTSAPIDQVYAFYATRLGALAFRTGGELGEDVTRGCRKVYQDEPPREEPGRYFGRCFVDNSQGGLTHRLLLTIVYDLETRQTRLEMRREWVG</sequence>
<dbReference type="AlphaFoldDB" id="A0A2M8NYK0"/>
<gene>
    <name evidence="1" type="ORF">CUN51_08175</name>
</gene>
<evidence type="ECO:0000313" key="1">
    <source>
        <dbReference type="EMBL" id="PJF30375.1"/>
    </source>
</evidence>
<proteinExistence type="predicted"/>
<evidence type="ECO:0000313" key="2">
    <source>
        <dbReference type="Proteomes" id="UP000228921"/>
    </source>
</evidence>
<dbReference type="Proteomes" id="UP000228921">
    <property type="component" value="Unassembled WGS sequence"/>
</dbReference>
<dbReference type="EMBL" id="PGTK01000011">
    <property type="protein sequence ID" value="PJF30375.1"/>
    <property type="molecule type" value="Genomic_DNA"/>
</dbReference>
<accession>A0A2M8NYK0</accession>